<keyword evidence="1" id="KW-0732">Signal</keyword>
<organism evidence="2 3">
    <name type="scientific">Collybiopsis luxurians FD-317 M1</name>
    <dbReference type="NCBI Taxonomy" id="944289"/>
    <lineage>
        <taxon>Eukaryota</taxon>
        <taxon>Fungi</taxon>
        <taxon>Dikarya</taxon>
        <taxon>Basidiomycota</taxon>
        <taxon>Agaricomycotina</taxon>
        <taxon>Agaricomycetes</taxon>
        <taxon>Agaricomycetidae</taxon>
        <taxon>Agaricales</taxon>
        <taxon>Marasmiineae</taxon>
        <taxon>Omphalotaceae</taxon>
        <taxon>Collybiopsis</taxon>
        <taxon>Collybiopsis luxurians</taxon>
    </lineage>
</organism>
<keyword evidence="3" id="KW-1185">Reference proteome</keyword>
<protein>
    <submittedName>
        <fullName evidence="2">Uncharacterized protein</fullName>
    </submittedName>
</protein>
<dbReference type="EMBL" id="KN834783">
    <property type="protein sequence ID" value="KIK58695.1"/>
    <property type="molecule type" value="Genomic_DNA"/>
</dbReference>
<feature type="signal peptide" evidence="1">
    <location>
        <begin position="1"/>
        <end position="25"/>
    </location>
</feature>
<name>A0A0D0B5Q2_9AGAR</name>
<evidence type="ECO:0000313" key="2">
    <source>
        <dbReference type="EMBL" id="KIK58695.1"/>
    </source>
</evidence>
<dbReference type="AlphaFoldDB" id="A0A0D0B5Q2"/>
<reference evidence="2 3" key="1">
    <citation type="submission" date="2014-04" db="EMBL/GenBank/DDBJ databases">
        <title>Evolutionary Origins and Diversification of the Mycorrhizal Mutualists.</title>
        <authorList>
            <consortium name="DOE Joint Genome Institute"/>
            <consortium name="Mycorrhizal Genomics Consortium"/>
            <person name="Kohler A."/>
            <person name="Kuo A."/>
            <person name="Nagy L.G."/>
            <person name="Floudas D."/>
            <person name="Copeland A."/>
            <person name="Barry K.W."/>
            <person name="Cichocki N."/>
            <person name="Veneault-Fourrey C."/>
            <person name="LaButti K."/>
            <person name="Lindquist E.A."/>
            <person name="Lipzen A."/>
            <person name="Lundell T."/>
            <person name="Morin E."/>
            <person name="Murat C."/>
            <person name="Riley R."/>
            <person name="Ohm R."/>
            <person name="Sun H."/>
            <person name="Tunlid A."/>
            <person name="Henrissat B."/>
            <person name="Grigoriev I.V."/>
            <person name="Hibbett D.S."/>
            <person name="Martin F."/>
        </authorList>
    </citation>
    <scope>NUCLEOTIDE SEQUENCE [LARGE SCALE GENOMIC DNA]</scope>
    <source>
        <strain evidence="2 3">FD-317 M1</strain>
    </source>
</reference>
<evidence type="ECO:0000313" key="3">
    <source>
        <dbReference type="Proteomes" id="UP000053593"/>
    </source>
</evidence>
<proteinExistence type="predicted"/>
<sequence length="138" mass="14983">MFYLLAKRFLTLSALSILPTGLAQSAPSSISHVSLFLNSNTWPNAKLLTSSIKEDAINDGQPIWFEIMDIGPGEYQNISLFWPDGETIRFSVNAAQPEAGIAPGLLFVAEQSSTCTAVFEAFVGSLGLEYTFNGAQCW</sequence>
<evidence type="ECO:0000256" key="1">
    <source>
        <dbReference type="SAM" id="SignalP"/>
    </source>
</evidence>
<gene>
    <name evidence="2" type="ORF">GYMLUDRAFT_60489</name>
</gene>
<feature type="chain" id="PRO_5002207140" evidence="1">
    <location>
        <begin position="26"/>
        <end position="138"/>
    </location>
</feature>
<accession>A0A0D0B5Q2</accession>
<dbReference type="Proteomes" id="UP000053593">
    <property type="component" value="Unassembled WGS sequence"/>
</dbReference>
<dbReference type="HOGENOM" id="CLU_1855489_0_0_1"/>